<name>A0A2T5J0I1_9GAMM</name>
<dbReference type="GO" id="GO:0035539">
    <property type="term" value="F:8-oxo-7,8-dihydrodeoxyguanosine triphosphate pyrophosphatase activity"/>
    <property type="evidence" value="ECO:0007669"/>
    <property type="project" value="UniProtKB-EC"/>
</dbReference>
<keyword evidence="8 18" id="KW-0460">Magnesium</keyword>
<dbReference type="OrthoDB" id="9810648at2"/>
<dbReference type="InterPro" id="IPR015797">
    <property type="entry name" value="NUDIX_hydrolase-like_dom_sf"/>
</dbReference>
<dbReference type="PANTHER" id="PTHR47707">
    <property type="entry name" value="8-OXO-DGTP DIPHOSPHATASE"/>
    <property type="match status" value="1"/>
</dbReference>
<keyword evidence="21" id="KW-1185">Reference proteome</keyword>
<dbReference type="InterPro" id="IPR036206">
    <property type="entry name" value="ThiamineP_synth_sf"/>
</dbReference>
<dbReference type="PROSITE" id="PS51462">
    <property type="entry name" value="NUDIX"/>
    <property type="match status" value="1"/>
</dbReference>
<dbReference type="GO" id="GO:0008413">
    <property type="term" value="F:8-oxo-7,8-dihydroguanosine triphosphate pyrophosphatase activity"/>
    <property type="evidence" value="ECO:0007669"/>
    <property type="project" value="InterPro"/>
</dbReference>
<comment type="similarity">
    <text evidence="2">Belongs to the Nudix hydrolase family.</text>
</comment>
<dbReference type="CDD" id="cd00564">
    <property type="entry name" value="TMP_TenI"/>
    <property type="match status" value="1"/>
</dbReference>
<keyword evidence="7" id="KW-0378">Hydrolase</keyword>
<evidence type="ECO:0000256" key="5">
    <source>
        <dbReference type="ARBA" id="ARBA00022723"/>
    </source>
</evidence>
<feature type="binding site" evidence="18">
    <location>
        <position position="55"/>
    </location>
    <ligand>
        <name>Mg(2+)</name>
        <dbReference type="ChEBI" id="CHEBI:18420"/>
    </ligand>
</feature>
<dbReference type="Pfam" id="PF02581">
    <property type="entry name" value="TMP-TENI"/>
    <property type="match status" value="1"/>
</dbReference>
<reference evidence="20 21" key="1">
    <citation type="submission" date="2018-04" db="EMBL/GenBank/DDBJ databases">
        <title>Genomic Encyclopedia of Archaeal and Bacterial Type Strains, Phase II (KMG-II): from individual species to whole genera.</title>
        <authorList>
            <person name="Goeker M."/>
        </authorList>
    </citation>
    <scope>NUCLEOTIDE SEQUENCE [LARGE SCALE GENOMIC DNA]</scope>
    <source>
        <strain evidence="20 21">DSM 5822</strain>
    </source>
</reference>
<dbReference type="AlphaFoldDB" id="A0A2T5J0I1"/>
<dbReference type="InterPro" id="IPR003561">
    <property type="entry name" value="Mutator_MutT"/>
</dbReference>
<dbReference type="FunFam" id="3.90.79.10:FF:000014">
    <property type="entry name" value="8-oxo-dGTP diphosphatase MutT"/>
    <property type="match status" value="1"/>
</dbReference>
<keyword evidence="6" id="KW-0227">DNA damage</keyword>
<dbReference type="Gene3D" id="3.20.20.70">
    <property type="entry name" value="Aldolase class I"/>
    <property type="match status" value="1"/>
</dbReference>
<evidence type="ECO:0000256" key="7">
    <source>
        <dbReference type="ARBA" id="ARBA00022801"/>
    </source>
</evidence>
<feature type="binding site" evidence="17">
    <location>
        <position position="117"/>
    </location>
    <ligand>
        <name>8-oxo-dGTP</name>
        <dbReference type="ChEBI" id="CHEBI:77896"/>
    </ligand>
</feature>
<dbReference type="SUPFAM" id="SSF51391">
    <property type="entry name" value="Thiamin phosphate synthase"/>
    <property type="match status" value="1"/>
</dbReference>
<dbReference type="GO" id="GO:0006260">
    <property type="term" value="P:DNA replication"/>
    <property type="evidence" value="ECO:0007669"/>
    <property type="project" value="UniProtKB-KW"/>
</dbReference>
<dbReference type="InterPro" id="IPR020476">
    <property type="entry name" value="Nudix_hydrolase"/>
</dbReference>
<evidence type="ECO:0000256" key="3">
    <source>
        <dbReference type="ARBA" id="ARBA00022457"/>
    </source>
</evidence>
<gene>
    <name evidence="20" type="ORF">C8N29_105186</name>
</gene>
<dbReference type="PROSITE" id="PS00893">
    <property type="entry name" value="NUDIX_BOX"/>
    <property type="match status" value="1"/>
</dbReference>
<keyword evidence="5 18" id="KW-0479">Metal-binding</keyword>
<evidence type="ECO:0000256" key="17">
    <source>
        <dbReference type="PIRSR" id="PIRSR603561-1"/>
    </source>
</evidence>
<comment type="catalytic activity">
    <reaction evidence="11">
        <text>8-oxo-GTP + H2O = 8-oxo-GMP + diphosphate + H(+)</text>
        <dbReference type="Rhea" id="RHEA:67616"/>
        <dbReference type="ChEBI" id="CHEBI:15377"/>
        <dbReference type="ChEBI" id="CHEBI:15378"/>
        <dbReference type="ChEBI" id="CHEBI:33019"/>
        <dbReference type="ChEBI" id="CHEBI:143553"/>
        <dbReference type="ChEBI" id="CHEBI:145694"/>
    </reaction>
</comment>
<dbReference type="Gene3D" id="3.90.79.10">
    <property type="entry name" value="Nucleoside Triphosphate Pyrophosphohydrolase"/>
    <property type="match status" value="1"/>
</dbReference>
<dbReference type="GO" id="GO:0044716">
    <property type="term" value="F:8-oxo-GDP phosphatase activity"/>
    <property type="evidence" value="ECO:0007669"/>
    <property type="project" value="TreeGrafter"/>
</dbReference>
<dbReference type="InterPro" id="IPR000086">
    <property type="entry name" value="NUDIX_hydrolase_dom"/>
</dbReference>
<organism evidence="20 21">
    <name type="scientific">Agitococcus lubricus</name>
    <dbReference type="NCBI Taxonomy" id="1077255"/>
    <lineage>
        <taxon>Bacteria</taxon>
        <taxon>Pseudomonadati</taxon>
        <taxon>Pseudomonadota</taxon>
        <taxon>Gammaproteobacteria</taxon>
        <taxon>Moraxellales</taxon>
        <taxon>Moraxellaceae</taxon>
        <taxon>Agitococcus</taxon>
    </lineage>
</organism>
<dbReference type="InterPro" id="IPR020084">
    <property type="entry name" value="NUDIX_hydrolase_CS"/>
</dbReference>
<feature type="binding site" evidence="17">
    <location>
        <position position="21"/>
    </location>
    <ligand>
        <name>8-oxo-dGTP</name>
        <dbReference type="ChEBI" id="CHEBI:77896"/>
    </ligand>
</feature>
<evidence type="ECO:0000256" key="12">
    <source>
        <dbReference type="ARBA" id="ARBA00038905"/>
    </source>
</evidence>
<dbReference type="GO" id="GO:0009228">
    <property type="term" value="P:thiamine biosynthetic process"/>
    <property type="evidence" value="ECO:0007669"/>
    <property type="project" value="UniProtKB-KW"/>
</dbReference>
<dbReference type="Proteomes" id="UP000244223">
    <property type="component" value="Unassembled WGS sequence"/>
</dbReference>
<dbReference type="InterPro" id="IPR022998">
    <property type="entry name" value="ThiamineP_synth_TenI"/>
</dbReference>
<protein>
    <recommendedName>
        <fullName evidence="13">8-oxo-dGTP diphosphatase</fullName>
        <ecNumber evidence="12">3.6.1.55</ecNumber>
    </recommendedName>
    <alternativeName>
        <fullName evidence="16">7,8-dihydro-8-oxoguanine-triphosphatase</fullName>
    </alternativeName>
    <alternativeName>
        <fullName evidence="15">Mutator protein MutT</fullName>
    </alternativeName>
    <alternativeName>
        <fullName evidence="14">dGTP pyrophosphohydrolase</fullName>
    </alternativeName>
</protein>
<comment type="caution">
    <text evidence="20">The sequence shown here is derived from an EMBL/GenBank/DDBJ whole genome shotgun (WGS) entry which is preliminary data.</text>
</comment>
<feature type="binding site" evidence="18">
    <location>
        <position position="35"/>
    </location>
    <ligand>
        <name>Mg(2+)</name>
        <dbReference type="ChEBI" id="CHEBI:18420"/>
    </ligand>
</feature>
<dbReference type="SUPFAM" id="SSF55811">
    <property type="entry name" value="Nudix"/>
    <property type="match status" value="1"/>
</dbReference>
<dbReference type="GO" id="GO:0006281">
    <property type="term" value="P:DNA repair"/>
    <property type="evidence" value="ECO:0007669"/>
    <property type="project" value="UniProtKB-KW"/>
</dbReference>
<dbReference type="InterPro" id="IPR029119">
    <property type="entry name" value="MutY_C"/>
</dbReference>
<evidence type="ECO:0000256" key="2">
    <source>
        <dbReference type="ARBA" id="ARBA00005582"/>
    </source>
</evidence>
<feature type="binding site" evidence="17">
    <location>
        <begin position="32"/>
        <end position="35"/>
    </location>
    <ligand>
        <name>8-oxo-dGTP</name>
        <dbReference type="ChEBI" id="CHEBI:77896"/>
    </ligand>
</feature>
<evidence type="ECO:0000256" key="18">
    <source>
        <dbReference type="PIRSR" id="PIRSR603561-2"/>
    </source>
</evidence>
<evidence type="ECO:0000256" key="11">
    <source>
        <dbReference type="ARBA" id="ARBA00036904"/>
    </source>
</evidence>
<dbReference type="CDD" id="cd03425">
    <property type="entry name" value="NUDIX_MutT_NudA_like"/>
    <property type="match status" value="1"/>
</dbReference>
<evidence type="ECO:0000256" key="10">
    <source>
        <dbReference type="ARBA" id="ARBA00035861"/>
    </source>
</evidence>
<proteinExistence type="inferred from homology"/>
<dbReference type="RefSeq" id="WP_107865372.1">
    <property type="nucleotide sequence ID" value="NZ_QAON01000005.1"/>
</dbReference>
<dbReference type="PANTHER" id="PTHR47707:SF1">
    <property type="entry name" value="NUDIX HYDROLASE FAMILY PROTEIN"/>
    <property type="match status" value="1"/>
</dbReference>
<evidence type="ECO:0000256" key="9">
    <source>
        <dbReference type="ARBA" id="ARBA00023204"/>
    </source>
</evidence>
<evidence type="ECO:0000256" key="6">
    <source>
        <dbReference type="ARBA" id="ARBA00022763"/>
    </source>
</evidence>
<dbReference type="InterPro" id="IPR047127">
    <property type="entry name" value="MutT-like"/>
</dbReference>
<evidence type="ECO:0000256" key="1">
    <source>
        <dbReference type="ARBA" id="ARBA00001946"/>
    </source>
</evidence>
<comment type="cofactor">
    <cofactor evidence="1 18">
        <name>Mg(2+)</name>
        <dbReference type="ChEBI" id="CHEBI:18420"/>
    </cofactor>
</comment>
<accession>A0A2T5J0I1</accession>
<dbReference type="Pfam" id="PF14815">
    <property type="entry name" value="NUDIX_4"/>
    <property type="match status" value="1"/>
</dbReference>
<comment type="catalytic activity">
    <reaction evidence="10">
        <text>8-oxo-dGTP + H2O = 8-oxo-dGMP + diphosphate + H(+)</text>
        <dbReference type="Rhea" id="RHEA:31575"/>
        <dbReference type="ChEBI" id="CHEBI:15377"/>
        <dbReference type="ChEBI" id="CHEBI:15378"/>
        <dbReference type="ChEBI" id="CHEBI:33019"/>
        <dbReference type="ChEBI" id="CHEBI:63224"/>
        <dbReference type="ChEBI" id="CHEBI:77896"/>
        <dbReference type="EC" id="3.6.1.55"/>
    </reaction>
</comment>
<evidence type="ECO:0000313" key="21">
    <source>
        <dbReference type="Proteomes" id="UP000244223"/>
    </source>
</evidence>
<evidence type="ECO:0000256" key="16">
    <source>
        <dbReference type="ARBA" id="ARBA00042798"/>
    </source>
</evidence>
<feature type="domain" description="Nudix hydrolase" evidence="19">
    <location>
        <begin position="1"/>
        <end position="128"/>
    </location>
</feature>
<evidence type="ECO:0000256" key="4">
    <source>
        <dbReference type="ARBA" id="ARBA00022705"/>
    </source>
</evidence>
<evidence type="ECO:0000256" key="8">
    <source>
        <dbReference type="ARBA" id="ARBA00022842"/>
    </source>
</evidence>
<evidence type="ECO:0000256" key="13">
    <source>
        <dbReference type="ARBA" id="ARBA00040794"/>
    </source>
</evidence>
<dbReference type="EMBL" id="QAON01000005">
    <property type="protein sequence ID" value="PTQ89858.1"/>
    <property type="molecule type" value="Genomic_DNA"/>
</dbReference>
<evidence type="ECO:0000256" key="14">
    <source>
        <dbReference type="ARBA" id="ARBA00041592"/>
    </source>
</evidence>
<keyword evidence="9" id="KW-0234">DNA repair</keyword>
<evidence type="ECO:0000256" key="15">
    <source>
        <dbReference type="ARBA" id="ARBA00041979"/>
    </source>
</evidence>
<dbReference type="NCBIfam" id="NF006530">
    <property type="entry name" value="PRK08999.1"/>
    <property type="match status" value="1"/>
</dbReference>
<feature type="binding site" evidence="17">
    <location>
        <position position="26"/>
    </location>
    <ligand>
        <name>8-oxo-dGTP</name>
        <dbReference type="ChEBI" id="CHEBI:77896"/>
    </ligand>
</feature>
<dbReference type="NCBIfam" id="TIGR00586">
    <property type="entry name" value="mutt"/>
    <property type="match status" value="1"/>
</dbReference>
<evidence type="ECO:0000313" key="20">
    <source>
        <dbReference type="EMBL" id="PTQ89858.1"/>
    </source>
</evidence>
<dbReference type="EC" id="3.6.1.55" evidence="12"/>
<keyword evidence="4" id="KW-0235">DNA replication</keyword>
<dbReference type="GO" id="GO:0044715">
    <property type="term" value="F:8-oxo-dGDP phosphatase activity"/>
    <property type="evidence" value="ECO:0007669"/>
    <property type="project" value="TreeGrafter"/>
</dbReference>
<keyword evidence="3" id="KW-0515">Mutator protein</keyword>
<dbReference type="PRINTS" id="PR00502">
    <property type="entry name" value="NUDIXFAMILY"/>
</dbReference>
<dbReference type="GO" id="GO:0046872">
    <property type="term" value="F:metal ion binding"/>
    <property type="evidence" value="ECO:0007669"/>
    <property type="project" value="UniProtKB-KW"/>
</dbReference>
<sequence length="313" mass="34383">MLNVVAAVIHNPQGQLLIAQRPLHKHQGGLWEFAGGKVDADETPEQALVRELQEELGIQATEYRRLLTVEHHYPDKSVRLQVFRVTRFTGEAHGAEGQPVLWITPAQFADYAFPAANGPIIKAALLPEKYHITPEPHEVGGDLVAWLTPRITQGMFVCLRAKTLAKADYLTLAQQVAVICQQRQAALILHYHVDLLVDVPLAAGLHLTAQQLHSVQSRQDLGLAAQHYLWVSAHNITELNQAWCLGADAATLSPIKNTVSHPEQTGLGWPYFVACVQQAKLPVYALGGMLMQDTHLAQHYGGQGIAGIRGLFS</sequence>
<evidence type="ECO:0000259" key="19">
    <source>
        <dbReference type="PROSITE" id="PS51462"/>
    </source>
</evidence>
<dbReference type="InterPro" id="IPR013785">
    <property type="entry name" value="Aldolase_TIM"/>
</dbReference>